<dbReference type="Proteomes" id="UP000472372">
    <property type="component" value="Chromosome 12"/>
</dbReference>
<feature type="compositionally biased region" description="Polar residues" evidence="2">
    <location>
        <begin position="156"/>
        <end position="167"/>
    </location>
</feature>
<dbReference type="Gene3D" id="2.30.280.10">
    <property type="entry name" value="SRA-YDG"/>
    <property type="match status" value="1"/>
</dbReference>
<dbReference type="SMART" id="SM00466">
    <property type="entry name" value="SRA"/>
    <property type="match status" value="1"/>
</dbReference>
<dbReference type="GO" id="GO:0016567">
    <property type="term" value="P:protein ubiquitination"/>
    <property type="evidence" value="ECO:0007669"/>
    <property type="project" value="TreeGrafter"/>
</dbReference>
<gene>
    <name evidence="3" type="ORF">PTTW11_11055</name>
</gene>
<dbReference type="InterPro" id="IPR036987">
    <property type="entry name" value="SRA-YDG_sf"/>
</dbReference>
<protein>
    <submittedName>
        <fullName evidence="3">YDG-SRA multi-domain protein</fullName>
    </submittedName>
</protein>
<evidence type="ECO:0000313" key="4">
    <source>
        <dbReference type="Proteomes" id="UP000472372"/>
    </source>
</evidence>
<feature type="compositionally biased region" description="Basic and acidic residues" evidence="2">
    <location>
        <begin position="135"/>
        <end position="147"/>
    </location>
</feature>
<sequence>MTAPSGKKLDVFPVPAWMLAAAEASMKAAGVTPEALAKKVQEAKAEIDANGEEHQKKMRALQEKLAELGAGKDWNVFKNTQLEEIGAAAQGKIAAFEVKPMVINTTRTSKPRKRKVPVQKPEERRAKKEQVRKKQKEEAEKKAEEVKKHTKGLPVSTVQAEWSTTIASREPKTTTAPIPRKKSTTKMPDAMHTDNNKFSIAPSENSSVSVPTDGKEQYPIRPKLPDWYTSISLKHPKMEAMSKKRPQELTTLDGLKAYVTQCQIAKSPTQLANHYDNLRDCIHKAEILLPVTSYLLRKANMLSPTTGLPLIFAASANFPEDLKADAYQLYTRWHKGDFDQNILRGIETYNADNRTTDRISPAYRKQFPNSAKYYGAGDLVQGQWWPTQLCTVRDGAHGTPQGGIFGEKDHGAYSIVLSGGHSTTDSDSGTTIEYSGTEGKNFCPTDATNFLIHSNKIKNPVRVLRSSQLPKKNPYRPDKGLRYDGLYIVTGVVVTDQMTAMHRFTLERCEGQGEIRYKGKGKRPTVWEVSAYEKLKAGMAW</sequence>
<organism evidence="3 4">
    <name type="scientific">Pyrenophora teres f. teres</name>
    <dbReference type="NCBI Taxonomy" id="97479"/>
    <lineage>
        <taxon>Eukaryota</taxon>
        <taxon>Fungi</taxon>
        <taxon>Dikarya</taxon>
        <taxon>Ascomycota</taxon>
        <taxon>Pezizomycotina</taxon>
        <taxon>Dothideomycetes</taxon>
        <taxon>Pleosporomycetidae</taxon>
        <taxon>Pleosporales</taxon>
        <taxon>Pleosporineae</taxon>
        <taxon>Pleosporaceae</taxon>
        <taxon>Pyrenophora</taxon>
    </lineage>
</organism>
<dbReference type="AlphaFoldDB" id="A0A6S6WG91"/>
<evidence type="ECO:0000256" key="2">
    <source>
        <dbReference type="SAM" id="MobiDB-lite"/>
    </source>
</evidence>
<dbReference type="SUPFAM" id="SSF88697">
    <property type="entry name" value="PUA domain-like"/>
    <property type="match status" value="1"/>
</dbReference>
<dbReference type="PANTHER" id="PTHR14140:SF27">
    <property type="entry name" value="OS04G0289800 PROTEIN"/>
    <property type="match status" value="1"/>
</dbReference>
<dbReference type="InterPro" id="IPR003105">
    <property type="entry name" value="SRA_YDG"/>
</dbReference>
<dbReference type="InterPro" id="IPR045134">
    <property type="entry name" value="UHRF1/2-like"/>
</dbReference>
<evidence type="ECO:0000313" key="3">
    <source>
        <dbReference type="EMBL" id="CAE7218566.1"/>
    </source>
</evidence>
<reference evidence="3" key="1">
    <citation type="submission" date="2021-02" db="EMBL/GenBank/DDBJ databases">
        <authorList>
            <person name="Syme A R."/>
            <person name="Syme A R."/>
            <person name="Moolhuijzen P."/>
        </authorList>
    </citation>
    <scope>NUCLEOTIDE SEQUENCE</scope>
    <source>
        <strain evidence="3">W1-1</strain>
    </source>
</reference>
<keyword evidence="1" id="KW-0539">Nucleus</keyword>
<evidence type="ECO:0000256" key="1">
    <source>
        <dbReference type="PROSITE-ProRule" id="PRU00358"/>
    </source>
</evidence>
<dbReference type="EMBL" id="HG992988">
    <property type="protein sequence ID" value="CAE7218566.1"/>
    <property type="molecule type" value="Genomic_DNA"/>
</dbReference>
<dbReference type="GO" id="GO:0044027">
    <property type="term" value="P:negative regulation of gene expression via chromosomal CpG island methylation"/>
    <property type="evidence" value="ECO:0007669"/>
    <property type="project" value="TreeGrafter"/>
</dbReference>
<dbReference type="PROSITE" id="PS51015">
    <property type="entry name" value="YDG"/>
    <property type="match status" value="1"/>
</dbReference>
<comment type="subcellular location">
    <subcellularLocation>
        <location evidence="1">Nucleus</location>
    </subcellularLocation>
</comment>
<dbReference type="GO" id="GO:0061630">
    <property type="term" value="F:ubiquitin protein ligase activity"/>
    <property type="evidence" value="ECO:0007669"/>
    <property type="project" value="TreeGrafter"/>
</dbReference>
<dbReference type="InterPro" id="IPR015947">
    <property type="entry name" value="PUA-like_sf"/>
</dbReference>
<name>A0A6S6WG91_9PLEO</name>
<feature type="compositionally biased region" description="Basic and acidic residues" evidence="2">
    <location>
        <begin position="120"/>
        <end position="129"/>
    </location>
</feature>
<feature type="region of interest" description="Disordered" evidence="2">
    <location>
        <begin position="104"/>
        <end position="218"/>
    </location>
</feature>
<dbReference type="PANTHER" id="PTHR14140">
    <property type="entry name" value="E3 UBIQUITIN-PROTEIN LIGASE UHRF-RELATED"/>
    <property type="match status" value="1"/>
</dbReference>
<feature type="compositionally biased region" description="Polar residues" evidence="2">
    <location>
        <begin position="196"/>
        <end position="210"/>
    </location>
</feature>
<dbReference type="GO" id="GO:0005634">
    <property type="term" value="C:nucleus"/>
    <property type="evidence" value="ECO:0007669"/>
    <property type="project" value="UniProtKB-SubCell"/>
</dbReference>
<dbReference type="Pfam" id="PF02182">
    <property type="entry name" value="SAD_SRA"/>
    <property type="match status" value="1"/>
</dbReference>
<accession>A0A6S6WG91</accession>
<proteinExistence type="predicted"/>